<name>A0A0K0FB40_STRVS</name>
<dbReference type="AlphaFoldDB" id="A0A0K0FB40"/>
<keyword evidence="1" id="KW-1185">Reference proteome</keyword>
<dbReference type="InterPro" id="IPR029055">
    <property type="entry name" value="Ntn_hydrolases_N"/>
</dbReference>
<dbReference type="GO" id="GO:0051603">
    <property type="term" value="P:proteolysis involved in protein catabolic process"/>
    <property type="evidence" value="ECO:0007669"/>
    <property type="project" value="InterPro"/>
</dbReference>
<reference evidence="1" key="1">
    <citation type="submission" date="2014-07" db="EMBL/GenBank/DDBJ databases">
        <authorList>
            <person name="Martin A.A"/>
            <person name="De Silva N."/>
        </authorList>
    </citation>
    <scope>NUCLEOTIDE SEQUENCE</scope>
</reference>
<sequence>MHIFTPCIHRPFREGLFFSEWTPTNGSLLYFVDSTSLRYKYFIWASGKHKQSSKTEMERPKLETLPIDQTVKKATKILLTLKKRDAIRITNLR</sequence>
<reference evidence="2" key="2">
    <citation type="submission" date="2015-08" db="UniProtKB">
        <authorList>
            <consortium name="WormBaseParasite"/>
        </authorList>
    </citation>
    <scope>IDENTIFICATION</scope>
</reference>
<dbReference type="Pfam" id="PF00227">
    <property type="entry name" value="Proteasome"/>
    <property type="match status" value="1"/>
</dbReference>
<dbReference type="Proteomes" id="UP000035680">
    <property type="component" value="Unassembled WGS sequence"/>
</dbReference>
<dbReference type="SUPFAM" id="SSF56235">
    <property type="entry name" value="N-terminal nucleophile aminohydrolases (Ntn hydrolases)"/>
    <property type="match status" value="1"/>
</dbReference>
<dbReference type="STRING" id="75913.A0A0K0FB40"/>
<dbReference type="InterPro" id="IPR001353">
    <property type="entry name" value="Proteasome_sua/b"/>
</dbReference>
<dbReference type="WBParaSite" id="SVE_0604600.1">
    <property type="protein sequence ID" value="SVE_0604600.1"/>
    <property type="gene ID" value="SVE_0604600"/>
</dbReference>
<proteinExistence type="predicted"/>
<evidence type="ECO:0000313" key="1">
    <source>
        <dbReference type="Proteomes" id="UP000035680"/>
    </source>
</evidence>
<accession>A0A0K0FB40</accession>
<organism evidence="1 2">
    <name type="scientific">Strongyloides venezuelensis</name>
    <name type="common">Threadworm</name>
    <dbReference type="NCBI Taxonomy" id="75913"/>
    <lineage>
        <taxon>Eukaryota</taxon>
        <taxon>Metazoa</taxon>
        <taxon>Ecdysozoa</taxon>
        <taxon>Nematoda</taxon>
        <taxon>Chromadorea</taxon>
        <taxon>Rhabditida</taxon>
        <taxon>Tylenchina</taxon>
        <taxon>Panagrolaimomorpha</taxon>
        <taxon>Strongyloidoidea</taxon>
        <taxon>Strongyloididae</taxon>
        <taxon>Strongyloides</taxon>
    </lineage>
</organism>
<protein>
    <submittedName>
        <fullName evidence="2">Proteasome subunit alpha type-3 (inferred by orthology to a human protein)</fullName>
    </submittedName>
</protein>
<evidence type="ECO:0000313" key="2">
    <source>
        <dbReference type="WBParaSite" id="SVE_0604600.1"/>
    </source>
</evidence>
<dbReference type="GO" id="GO:0005839">
    <property type="term" value="C:proteasome core complex"/>
    <property type="evidence" value="ECO:0007669"/>
    <property type="project" value="InterPro"/>
</dbReference>
<dbReference type="Gene3D" id="3.60.20.10">
    <property type="entry name" value="Glutamine Phosphoribosylpyrophosphate, subunit 1, domain 1"/>
    <property type="match status" value="1"/>
</dbReference>